<accession>A0A9W7FIN7</accession>
<dbReference type="AlphaFoldDB" id="A0A9W7FIN7"/>
<keyword evidence="4" id="KW-1185">Reference proteome</keyword>
<evidence type="ECO:0000313" key="4">
    <source>
        <dbReference type="Proteomes" id="UP001165122"/>
    </source>
</evidence>
<dbReference type="Proteomes" id="UP001165122">
    <property type="component" value="Unassembled WGS sequence"/>
</dbReference>
<evidence type="ECO:0000313" key="3">
    <source>
        <dbReference type="EMBL" id="GMI12731.1"/>
    </source>
</evidence>
<organism evidence="3 4">
    <name type="scientific">Triparma laevis f. longispina</name>
    <dbReference type="NCBI Taxonomy" id="1714387"/>
    <lineage>
        <taxon>Eukaryota</taxon>
        <taxon>Sar</taxon>
        <taxon>Stramenopiles</taxon>
        <taxon>Ochrophyta</taxon>
        <taxon>Bolidophyceae</taxon>
        <taxon>Parmales</taxon>
        <taxon>Triparmaceae</taxon>
        <taxon>Triparma</taxon>
    </lineage>
</organism>
<protein>
    <submittedName>
        <fullName evidence="3">Uncharacterized protein</fullName>
    </submittedName>
</protein>
<keyword evidence="2" id="KW-0732">Signal</keyword>
<evidence type="ECO:0000256" key="1">
    <source>
        <dbReference type="SAM" id="MobiDB-lite"/>
    </source>
</evidence>
<feature type="region of interest" description="Disordered" evidence="1">
    <location>
        <begin position="237"/>
        <end position="258"/>
    </location>
</feature>
<gene>
    <name evidence="3" type="ORF">TrLO_g15700</name>
</gene>
<feature type="chain" id="PRO_5040991788" evidence="2">
    <location>
        <begin position="29"/>
        <end position="545"/>
    </location>
</feature>
<proteinExistence type="predicted"/>
<dbReference type="OrthoDB" id="204305at2759"/>
<name>A0A9W7FIN7_9STRA</name>
<sequence length="545" mass="60971">MRVSYTNAFLMAVLLILILVLNLRFVLTSSPAPPSSSVEHKGYYNAGSPQTSSNAGTYIGGLQGSILGKQRDIDRVETENEKIKQALSNAYAEQPAQTLSPHSSGTSSSLSIHHDKPPPEFPTMPGKYKIKSNYISEYLRLDPKNDFLGLTTGYDPLTSLIFHLEPAVGGGPKDLVIKHTSKPKYLGMRAANEPLNWVVIPECSTPSDKKCHFTLEENAHLFSPHASGYINLVGGEHIRGHDEDGSSSGGSNKGRSTSFAFESVTESEVVQAHSEKVSSKAVMKYMEGPKEREYIERIKNLPPSTEKRVISFGLYGDNPKYTTGAIRNAELRDTYFPGWVCRFYVDGSVPQSVLDSLKELGSEIIHQTGHKGAVGGMFWRFLVADDSTVDRYVVRDSDSRLNARDRFAVEEWIESGKCVHNIRDHVNHVRTMNGGLWGGRKGCIKDLEGKAAKVPKDSYMQDIYFLEKIIWPLISHDQMSHDAYSCNKFQNSRPFPTQRDENYQHVGQVFFDDDSPRMNDIDGFIRGKKNPEACRPKEHPEWIYG</sequence>
<reference evidence="4" key="1">
    <citation type="journal article" date="2023" name="Commun. Biol.">
        <title>Genome analysis of Parmales, the sister group of diatoms, reveals the evolutionary specialization of diatoms from phago-mixotrophs to photoautotrophs.</title>
        <authorList>
            <person name="Ban H."/>
            <person name="Sato S."/>
            <person name="Yoshikawa S."/>
            <person name="Yamada K."/>
            <person name="Nakamura Y."/>
            <person name="Ichinomiya M."/>
            <person name="Sato N."/>
            <person name="Blanc-Mathieu R."/>
            <person name="Endo H."/>
            <person name="Kuwata A."/>
            <person name="Ogata H."/>
        </authorList>
    </citation>
    <scope>NUCLEOTIDE SEQUENCE [LARGE SCALE GENOMIC DNA]</scope>
    <source>
        <strain evidence="4">NIES 3700</strain>
    </source>
</reference>
<feature type="signal peptide" evidence="2">
    <location>
        <begin position="1"/>
        <end position="28"/>
    </location>
</feature>
<comment type="caution">
    <text evidence="3">The sequence shown here is derived from an EMBL/GenBank/DDBJ whole genome shotgun (WGS) entry which is preliminary data.</text>
</comment>
<dbReference type="EMBL" id="BRXW01000180">
    <property type="protein sequence ID" value="GMI12731.1"/>
    <property type="molecule type" value="Genomic_DNA"/>
</dbReference>
<feature type="compositionally biased region" description="Low complexity" evidence="1">
    <location>
        <begin position="100"/>
        <end position="111"/>
    </location>
</feature>
<feature type="region of interest" description="Disordered" evidence="1">
    <location>
        <begin position="92"/>
        <end position="126"/>
    </location>
</feature>
<evidence type="ECO:0000256" key="2">
    <source>
        <dbReference type="SAM" id="SignalP"/>
    </source>
</evidence>